<evidence type="ECO:0000313" key="3">
    <source>
        <dbReference type="EMBL" id="GBM32903.1"/>
    </source>
</evidence>
<dbReference type="Pfam" id="PF02257">
    <property type="entry name" value="RFX_DNA_binding"/>
    <property type="match status" value="1"/>
</dbReference>
<protein>
    <submittedName>
        <fullName evidence="3">DNA-binding protein RFX6</fullName>
    </submittedName>
</protein>
<reference evidence="3 4" key="1">
    <citation type="journal article" date="2019" name="Sci. Rep.">
        <title>Orb-weaving spider Araneus ventricosus genome elucidates the spidroin gene catalogue.</title>
        <authorList>
            <person name="Kono N."/>
            <person name="Nakamura H."/>
            <person name="Ohtoshi R."/>
            <person name="Moran D.A.P."/>
            <person name="Shinohara A."/>
            <person name="Yoshida Y."/>
            <person name="Fujiwara M."/>
            <person name="Mori M."/>
            <person name="Tomita M."/>
            <person name="Arakawa K."/>
        </authorList>
    </citation>
    <scope>NUCLEOTIDE SEQUENCE [LARGE SCALE GENOMIC DNA]</scope>
</reference>
<keyword evidence="4" id="KW-1185">Reference proteome</keyword>
<proteinExistence type="predicted"/>
<dbReference type="Gene3D" id="1.10.10.10">
    <property type="entry name" value="Winged helix-like DNA-binding domain superfamily/Winged helix DNA-binding domain"/>
    <property type="match status" value="1"/>
</dbReference>
<comment type="caution">
    <text evidence="3">The sequence shown here is derived from an EMBL/GenBank/DDBJ whole genome shotgun (WGS) entry which is preliminary data.</text>
</comment>
<dbReference type="Proteomes" id="UP000499080">
    <property type="component" value="Unassembled WGS sequence"/>
</dbReference>
<dbReference type="PANTHER" id="PTHR12619:SF28">
    <property type="entry name" value="DNA-BINDING PROTEIN RFX6"/>
    <property type="match status" value="1"/>
</dbReference>
<accession>A0A4Y2EUK7</accession>
<sequence length="209" mass="23886">MDLLRSRRTTSRLGKWRLSIHWCGAEARRGVPARRRPQSSDRFKIRLKLNYCSCPEVCLPREIIYEHYLEFCRNEKIPPACKATFGKLIRNTFPDVTSKRLGARGHSKYHYNGIGIKQNSEYSNTTPANGGITRFSSCISNKNELGSPKKFSLTSKVGTLLPNFPDVSDLLITDSDLKEKLRIFLTMYKMHCQCIVDIAISGNFEEVSF</sequence>
<evidence type="ECO:0000313" key="4">
    <source>
        <dbReference type="Proteomes" id="UP000499080"/>
    </source>
</evidence>
<gene>
    <name evidence="3" type="primary">rfx6_0</name>
    <name evidence="3" type="ORF">AVEN_13278_1</name>
</gene>
<evidence type="ECO:0000256" key="1">
    <source>
        <dbReference type="ARBA" id="ARBA00023125"/>
    </source>
</evidence>
<evidence type="ECO:0000259" key="2">
    <source>
        <dbReference type="PROSITE" id="PS51526"/>
    </source>
</evidence>
<dbReference type="SUPFAM" id="SSF46785">
    <property type="entry name" value="Winged helix' DNA-binding domain"/>
    <property type="match status" value="1"/>
</dbReference>
<organism evidence="3 4">
    <name type="scientific">Araneus ventricosus</name>
    <name type="common">Orbweaver spider</name>
    <name type="synonym">Epeira ventricosa</name>
    <dbReference type="NCBI Taxonomy" id="182803"/>
    <lineage>
        <taxon>Eukaryota</taxon>
        <taxon>Metazoa</taxon>
        <taxon>Ecdysozoa</taxon>
        <taxon>Arthropoda</taxon>
        <taxon>Chelicerata</taxon>
        <taxon>Arachnida</taxon>
        <taxon>Araneae</taxon>
        <taxon>Araneomorphae</taxon>
        <taxon>Entelegynae</taxon>
        <taxon>Araneoidea</taxon>
        <taxon>Araneidae</taxon>
        <taxon>Araneus</taxon>
    </lineage>
</organism>
<dbReference type="FunFam" id="1.10.10.10:FF:000422">
    <property type="entry name" value="DNA-binding protein RFX7"/>
    <property type="match status" value="1"/>
</dbReference>
<dbReference type="PROSITE" id="PS51526">
    <property type="entry name" value="RFX_DBD"/>
    <property type="match status" value="1"/>
</dbReference>
<dbReference type="InterPro" id="IPR036388">
    <property type="entry name" value="WH-like_DNA-bd_sf"/>
</dbReference>
<feature type="domain" description="RFX-type winged-helix" evidence="2">
    <location>
        <begin position="41"/>
        <end position="118"/>
    </location>
</feature>
<dbReference type="EMBL" id="BGPR01000720">
    <property type="protein sequence ID" value="GBM32903.1"/>
    <property type="molecule type" value="Genomic_DNA"/>
</dbReference>
<name>A0A4Y2EUK7_ARAVE</name>
<dbReference type="InterPro" id="IPR003150">
    <property type="entry name" value="DNA-bd_RFX"/>
</dbReference>
<keyword evidence="1 3" id="KW-0238">DNA-binding</keyword>
<dbReference type="GO" id="GO:0000978">
    <property type="term" value="F:RNA polymerase II cis-regulatory region sequence-specific DNA binding"/>
    <property type="evidence" value="ECO:0007669"/>
    <property type="project" value="TreeGrafter"/>
</dbReference>
<dbReference type="GO" id="GO:0000981">
    <property type="term" value="F:DNA-binding transcription factor activity, RNA polymerase II-specific"/>
    <property type="evidence" value="ECO:0007669"/>
    <property type="project" value="TreeGrafter"/>
</dbReference>
<dbReference type="OrthoDB" id="10056949at2759"/>
<dbReference type="InterPro" id="IPR036390">
    <property type="entry name" value="WH_DNA-bd_sf"/>
</dbReference>
<dbReference type="PANTHER" id="PTHR12619">
    <property type="entry name" value="RFX TRANSCRIPTION FACTOR FAMILY"/>
    <property type="match status" value="1"/>
</dbReference>
<dbReference type="AlphaFoldDB" id="A0A4Y2EUK7"/>
<dbReference type="InterPro" id="IPR039779">
    <property type="entry name" value="RFX-like"/>
</dbReference>